<name>A0A2H9VUG0_9SPHI</name>
<protein>
    <submittedName>
        <fullName evidence="2">Uncharacterized protein</fullName>
    </submittedName>
</protein>
<feature type="signal peptide" evidence="1">
    <location>
        <begin position="1"/>
        <end position="27"/>
    </location>
</feature>
<comment type="caution">
    <text evidence="2">The sequence shown here is derived from an EMBL/GenBank/DDBJ whole genome shotgun (WGS) entry which is preliminary data.</text>
</comment>
<keyword evidence="1" id="KW-0732">Signal</keyword>
<proteinExistence type="predicted"/>
<dbReference type="EMBL" id="PGFJ01000001">
    <property type="protein sequence ID" value="PJJ84439.1"/>
    <property type="molecule type" value="Genomic_DNA"/>
</dbReference>
<reference evidence="2 3" key="1">
    <citation type="submission" date="2017-11" db="EMBL/GenBank/DDBJ databases">
        <title>Genomic Encyclopedia of Archaeal and Bacterial Type Strains, Phase II (KMG-II): From Individual Species to Whole Genera.</title>
        <authorList>
            <person name="Goeker M."/>
        </authorList>
    </citation>
    <scope>NUCLEOTIDE SEQUENCE [LARGE SCALE GENOMIC DNA]</scope>
    <source>
        <strain evidence="2 3">DSM 28175</strain>
    </source>
</reference>
<feature type="chain" id="PRO_5014110935" evidence="1">
    <location>
        <begin position="28"/>
        <end position="269"/>
    </location>
</feature>
<dbReference type="SUPFAM" id="SSF49344">
    <property type="entry name" value="CBD9-like"/>
    <property type="match status" value="1"/>
</dbReference>
<sequence length="269" mass="30193">MNFLKSEKLVVLAACFLGLYYPTSAQSKMPNLQAKGLYMPANLKIDGKSDEWTNKFEAYNNSTDFYYTIANNDERLYIIIRATDRNVFNKIIEKGVTFSTKNGSSGNNSSFTFPYYINDTRRLLSLDLKGDMNNPSNKATDADIAQNNKLLREKHRFIKVEGIRGVDSLISIYNEKGIQVAELFDVNKAYTLEMLIDLKLLGVSTKNDKKISYQIKVNPIPGYAVSENSKIITSSGNQATPDQLAQLNVLLAKKFGGSDFRGEYVLATK</sequence>
<evidence type="ECO:0000313" key="3">
    <source>
        <dbReference type="Proteomes" id="UP000242687"/>
    </source>
</evidence>
<dbReference type="AlphaFoldDB" id="A0A2H9VUG0"/>
<evidence type="ECO:0000256" key="1">
    <source>
        <dbReference type="SAM" id="SignalP"/>
    </source>
</evidence>
<accession>A0A2H9VUG0</accession>
<gene>
    <name evidence="2" type="ORF">CLV57_1451</name>
</gene>
<dbReference type="RefSeq" id="WP_100340633.1">
    <property type="nucleotide sequence ID" value="NZ_PGFJ01000001.1"/>
</dbReference>
<dbReference type="OrthoDB" id="1523672at2"/>
<dbReference type="Proteomes" id="UP000242687">
    <property type="component" value="Unassembled WGS sequence"/>
</dbReference>
<keyword evidence="3" id="KW-1185">Reference proteome</keyword>
<organism evidence="2 3">
    <name type="scientific">Mucilaginibacter auburnensis</name>
    <dbReference type="NCBI Taxonomy" id="1457233"/>
    <lineage>
        <taxon>Bacteria</taxon>
        <taxon>Pseudomonadati</taxon>
        <taxon>Bacteroidota</taxon>
        <taxon>Sphingobacteriia</taxon>
        <taxon>Sphingobacteriales</taxon>
        <taxon>Sphingobacteriaceae</taxon>
        <taxon>Mucilaginibacter</taxon>
    </lineage>
</organism>
<evidence type="ECO:0000313" key="2">
    <source>
        <dbReference type="EMBL" id="PJJ84439.1"/>
    </source>
</evidence>